<feature type="region of interest" description="Disordered" evidence="1">
    <location>
        <begin position="1089"/>
        <end position="1120"/>
    </location>
</feature>
<gene>
    <name evidence="4" type="ORF">PEVE_00001833</name>
</gene>
<evidence type="ECO:0000259" key="3">
    <source>
        <dbReference type="Pfam" id="PF23154"/>
    </source>
</evidence>
<dbReference type="SUPFAM" id="SSF53474">
    <property type="entry name" value="alpha/beta-Hydrolases"/>
    <property type="match status" value="1"/>
</dbReference>
<feature type="compositionally biased region" description="Basic residues" evidence="1">
    <location>
        <begin position="583"/>
        <end position="592"/>
    </location>
</feature>
<dbReference type="PANTHER" id="PTHR13136:SF16">
    <property type="entry name" value="KAT8 REGULATORY NSL COMPLEX SUBUNIT 3"/>
    <property type="match status" value="1"/>
</dbReference>
<name>A0ABN8LHU5_9CNID</name>
<evidence type="ECO:0000259" key="2">
    <source>
        <dbReference type="Pfam" id="PF20408"/>
    </source>
</evidence>
<dbReference type="InterPro" id="IPR026555">
    <property type="entry name" value="NSL3/Tex30"/>
</dbReference>
<dbReference type="InterPro" id="IPR046879">
    <property type="entry name" value="KANL3/Tex30_Abhydrolase"/>
</dbReference>
<feature type="compositionally biased region" description="Polar residues" evidence="1">
    <location>
        <begin position="534"/>
        <end position="554"/>
    </location>
</feature>
<protein>
    <recommendedName>
        <fullName evidence="6">KAT8 regulatory NSL complex subunit 3</fullName>
    </recommendedName>
</protein>
<reference evidence="4 5" key="1">
    <citation type="submission" date="2022-05" db="EMBL/GenBank/DDBJ databases">
        <authorList>
            <consortium name="Genoscope - CEA"/>
            <person name="William W."/>
        </authorList>
    </citation>
    <scope>NUCLEOTIDE SEQUENCE [LARGE SCALE GENOMIC DNA]</scope>
</reference>
<evidence type="ECO:0008006" key="6">
    <source>
        <dbReference type="Google" id="ProtNLM"/>
    </source>
</evidence>
<feature type="region of interest" description="Disordered" evidence="1">
    <location>
        <begin position="491"/>
        <end position="600"/>
    </location>
</feature>
<dbReference type="Pfam" id="PF23154">
    <property type="entry name" value="KANSL3_1st"/>
    <property type="match status" value="1"/>
</dbReference>
<dbReference type="Pfam" id="PF20408">
    <property type="entry name" value="Abhydrolase_11"/>
    <property type="match status" value="1"/>
</dbReference>
<dbReference type="InterPro" id="IPR029058">
    <property type="entry name" value="AB_hydrolase_fold"/>
</dbReference>
<keyword evidence="5" id="KW-1185">Reference proteome</keyword>
<feature type="domain" description="KANSL3 helical" evidence="3">
    <location>
        <begin position="145"/>
        <end position="240"/>
    </location>
</feature>
<dbReference type="PANTHER" id="PTHR13136">
    <property type="entry name" value="TESTIS DEVELOPMENT PROTEIN PRTD"/>
    <property type="match status" value="1"/>
</dbReference>
<organism evidence="4 5">
    <name type="scientific">Porites evermanni</name>
    <dbReference type="NCBI Taxonomy" id="104178"/>
    <lineage>
        <taxon>Eukaryota</taxon>
        <taxon>Metazoa</taxon>
        <taxon>Cnidaria</taxon>
        <taxon>Anthozoa</taxon>
        <taxon>Hexacorallia</taxon>
        <taxon>Scleractinia</taxon>
        <taxon>Fungiina</taxon>
        <taxon>Poritidae</taxon>
        <taxon>Porites</taxon>
    </lineage>
</organism>
<accession>A0ABN8LHU5</accession>
<evidence type="ECO:0000313" key="4">
    <source>
        <dbReference type="EMBL" id="CAH3014517.1"/>
    </source>
</evidence>
<evidence type="ECO:0000256" key="1">
    <source>
        <dbReference type="SAM" id="MobiDB-lite"/>
    </source>
</evidence>
<feature type="compositionally biased region" description="Low complexity" evidence="1">
    <location>
        <begin position="1110"/>
        <end position="1120"/>
    </location>
</feature>
<feature type="domain" description="KANL3/Tex30 alpha/beta hydrolase-like" evidence="2">
    <location>
        <begin position="358"/>
        <end position="467"/>
    </location>
</feature>
<dbReference type="Proteomes" id="UP001159427">
    <property type="component" value="Unassembled WGS sequence"/>
</dbReference>
<dbReference type="InterPro" id="IPR056519">
    <property type="entry name" value="KANSL3_1st"/>
</dbReference>
<evidence type="ECO:0000313" key="5">
    <source>
        <dbReference type="Proteomes" id="UP001159427"/>
    </source>
</evidence>
<sequence>MFCKKITHYSLWEYNPHANKMSSISHFNERGIKRDLQYLADIILLDHSYAKPWSAHPDASKVRPVKTLFLPREDVEKLSVTQPRAEDDIDVCEPAASSCNASIMYDTAKAKAVMAECEKYVSTVSSKKTPDTWEEQISRNGWGSKQNVLFDKVIKVLSNLRLSRLTYEGLPNEPVMRRITTDKATKRMRQILSDSEWDTNLMKWLHSTLLDGLSIPLLACYLDVLQTLRAKIPTLVDRMLIQPSSQRRGLAASSEALSLLLKRPWDPAHGLVTQHKQRKLPGTPLLLIVPSGPTTSVSAGTSSKRTRFWHNQLSVLGKVVPVTMHTSNGGSGVSINQCLDHIIGAVRIKVLELRSHFPNRPIILLGWSVGALVSCQVALMESVCAVVCLGFPITGLSGVRVGVEDPLLELKTPTLFVIGSHSTLTSQEEVEEMREKMKTDTSLLVVGGADEQLRLTRAKKKQEGLTQSMVDRLIMDEIGDFLGNVLTCMNSSSVHNRNDSSDVDEADVRKKKRKRSVSRDLSSEMERSVGKHALTSQPSAKKSTPQKSSVQEQGKTMLKLPLGNTMGALSRGGLALSQPSPAKRPRTSKSKTKTANPPPGIIHVTGAAPASVVSSVPQGIPVHPGTLPGFPLHGGTVARQVPLQGASAAALASAGRGQTFISLTPKSSDPGARVTQTLITIPRGSSPSVLSSNTAGGQTVQYIIKPQSQRHAPVSLSAVSASLSAQGAVVPSGAQIPVRTIVSAPVRQTPLSQSASSSFTSVMSLKGTAVTTQAPSFASSIVPASAAAASLTTSSSFGKFPASSAVLTSGRQTFTRVAGETTQPSTISVLTKDGNKLMVSQALSSAGLKGSYKLVSGSALQTAVPTGTNTAMTGGQSAQVVLSHPVRPSSSGSQVQVTHKGASVPGSIVTSLPVSLAALAGKLPGNTTVSQSGGRVTLVQSTRTATVPSQMVTSVQRPTANRVTNLASGSLASLQTAVTVARTGTNQSGKVISSPVLVASSQHGTTTVTAKAVGNPVAYAQGARKTAQPTYVLSTTTVSATEVVPSPLGSTVGGAIRATSGSVNTTVPTSSTVRSATQLVSVAETGTVKQAPVTAQSEQKKETVLKTDPSSDSVKAVSSS</sequence>
<feature type="compositionally biased region" description="Basic and acidic residues" evidence="1">
    <location>
        <begin position="517"/>
        <end position="529"/>
    </location>
</feature>
<dbReference type="EMBL" id="CALNXI010000011">
    <property type="protein sequence ID" value="CAH3014517.1"/>
    <property type="molecule type" value="Genomic_DNA"/>
</dbReference>
<comment type="caution">
    <text evidence="4">The sequence shown here is derived from an EMBL/GenBank/DDBJ whole genome shotgun (WGS) entry which is preliminary data.</text>
</comment>
<dbReference type="Gene3D" id="3.40.50.1820">
    <property type="entry name" value="alpha/beta hydrolase"/>
    <property type="match status" value="1"/>
</dbReference>
<proteinExistence type="predicted"/>